<organism evidence="1 2">
    <name type="scientific">Bacillus wiedmannii</name>
    <dbReference type="NCBI Taxonomy" id="1890302"/>
    <lineage>
        <taxon>Bacteria</taxon>
        <taxon>Bacillati</taxon>
        <taxon>Bacillota</taxon>
        <taxon>Bacilli</taxon>
        <taxon>Bacillales</taxon>
        <taxon>Bacillaceae</taxon>
        <taxon>Bacillus</taxon>
        <taxon>Bacillus cereus group</taxon>
    </lineage>
</organism>
<dbReference type="AlphaFoldDB" id="A0A1C4EZF0"/>
<name>A0A1C4EZF0_9BACI</name>
<evidence type="ECO:0000313" key="1">
    <source>
        <dbReference type="EMBL" id="SCC48950.1"/>
    </source>
</evidence>
<reference evidence="2" key="1">
    <citation type="submission" date="2016-08" db="EMBL/GenBank/DDBJ databases">
        <authorList>
            <person name="Loux V."/>
            <person name="Rue O."/>
        </authorList>
    </citation>
    <scope>NUCLEOTIDE SEQUENCE [LARGE SCALE GENOMIC DNA]</scope>
    <source>
        <strain evidence="2">INRA Bc05-F1</strain>
    </source>
</reference>
<dbReference type="EMBL" id="FMBE01000013">
    <property type="protein sequence ID" value="SCC48950.1"/>
    <property type="molecule type" value="Genomic_DNA"/>
</dbReference>
<gene>
    <name evidence="1" type="ORF">BC05F1_04105</name>
</gene>
<proteinExistence type="predicted"/>
<accession>A0A1C4EZF0</accession>
<sequence length="20" mass="2235">MDRIDVLMKTLIFAFGGFCG</sequence>
<evidence type="ECO:0000313" key="2">
    <source>
        <dbReference type="Proteomes" id="UP000196052"/>
    </source>
</evidence>
<dbReference type="Proteomes" id="UP000196052">
    <property type="component" value="Unassembled WGS sequence"/>
</dbReference>
<protein>
    <submittedName>
        <fullName evidence="1">Uncharacterized protein</fullName>
    </submittedName>
</protein>